<accession>A4G027</accession>
<dbReference type="EC" id="3.1.3.71" evidence="3 7"/>
<dbReference type="PANTHER" id="PTHR37311">
    <property type="entry name" value="2-PHOSPHOSULFOLACTATE PHOSPHATASE-RELATED"/>
    <property type="match status" value="1"/>
</dbReference>
<dbReference type="RefSeq" id="WP_011869260.1">
    <property type="nucleotide sequence ID" value="NC_009135.1"/>
</dbReference>
<keyword evidence="5" id="KW-0460">Magnesium</keyword>
<evidence type="ECO:0000256" key="6">
    <source>
        <dbReference type="ARBA" id="ARBA00033711"/>
    </source>
</evidence>
<dbReference type="Pfam" id="PF04029">
    <property type="entry name" value="2-ph_phosp"/>
    <property type="match status" value="1"/>
</dbReference>
<comment type="similarity">
    <text evidence="2">Belongs to the ComB family.</text>
</comment>
<proteinExistence type="inferred from homology"/>
<dbReference type="eggNOG" id="arCOG04871">
    <property type="taxonomic scope" value="Archaea"/>
</dbReference>
<evidence type="ECO:0000313" key="9">
    <source>
        <dbReference type="Proteomes" id="UP000000253"/>
    </source>
</evidence>
<comment type="cofactor">
    <cofactor evidence="1">
        <name>Mg(2+)</name>
        <dbReference type="ChEBI" id="CHEBI:18420"/>
    </cofactor>
</comment>
<dbReference type="HOGENOM" id="CLU_070028_0_1_2"/>
<gene>
    <name evidence="8" type="ordered locus">MmarC5_1514</name>
</gene>
<dbReference type="InterPro" id="IPR036702">
    <property type="entry name" value="ComB-like_sf"/>
</dbReference>
<dbReference type="Gene3D" id="3.90.1560.10">
    <property type="entry name" value="ComB-like"/>
    <property type="match status" value="1"/>
</dbReference>
<evidence type="ECO:0000313" key="8">
    <source>
        <dbReference type="EMBL" id="ABO35811.1"/>
    </source>
</evidence>
<dbReference type="EMBL" id="CP000609">
    <property type="protein sequence ID" value="ABO35811.1"/>
    <property type="molecule type" value="Genomic_DNA"/>
</dbReference>
<dbReference type="GO" id="GO:0050532">
    <property type="term" value="F:2-phosphosulfolactate phosphatase activity"/>
    <property type="evidence" value="ECO:0007669"/>
    <property type="project" value="UniProtKB-UniRule"/>
</dbReference>
<sequence length="249" mass="27820">MKISISFDFFGSDENPKTVDFSDYCVIIIDVLRASTTICTLLELCDKIYITDSLEKAEKIENSIKIGERNAQKIEGFDFGNSPVELIVNKNLIKEHANNGGNIVLTTTNGTRVLENISSEHILIGSITNAEEVAKKAYSIAKKNKKGIMLVPCHRKGNFAIEDFIGAGIIANYLFKEYDEKIPDEKFEELISARVLTKSDWVRKIFESNSGANLKKLGYFEDLIFCTSKNSQKSVGIFDKKSGIISQLI</sequence>
<protein>
    <recommendedName>
        <fullName evidence="3 7">2-phosphosulfolactate phosphatase</fullName>
        <ecNumber evidence="3 7">3.1.3.71</ecNumber>
    </recommendedName>
</protein>
<evidence type="ECO:0000256" key="3">
    <source>
        <dbReference type="ARBA" id="ARBA00012953"/>
    </source>
</evidence>
<dbReference type="OrthoDB" id="146693at2157"/>
<dbReference type="InterPro" id="IPR005238">
    <property type="entry name" value="ComB-like"/>
</dbReference>
<dbReference type="PANTHER" id="PTHR37311:SF1">
    <property type="entry name" value="2-PHOSPHOSULFOLACTATE PHOSPHATASE-RELATED"/>
    <property type="match status" value="1"/>
</dbReference>
<comment type="catalytic activity">
    <reaction evidence="6">
        <text>(2R)-O-phospho-3-sulfolactate + H2O = (2R)-3-sulfolactate + phosphate</text>
        <dbReference type="Rhea" id="RHEA:23416"/>
        <dbReference type="ChEBI" id="CHEBI:15377"/>
        <dbReference type="ChEBI" id="CHEBI:15597"/>
        <dbReference type="ChEBI" id="CHEBI:43474"/>
        <dbReference type="ChEBI" id="CHEBI:58738"/>
        <dbReference type="EC" id="3.1.3.71"/>
    </reaction>
</comment>
<dbReference type="SUPFAM" id="SSF142823">
    <property type="entry name" value="ComB-like"/>
    <property type="match status" value="1"/>
</dbReference>
<dbReference type="InterPro" id="IPR027639">
    <property type="entry name" value="ComB_archaeal"/>
</dbReference>
<evidence type="ECO:0000256" key="2">
    <source>
        <dbReference type="ARBA" id="ARBA00009997"/>
    </source>
</evidence>
<reference evidence="8 9" key="1">
    <citation type="submission" date="2007-03" db="EMBL/GenBank/DDBJ databases">
        <title>Complete sequence of chromosome of Methanococcus maripaludis C5.</title>
        <authorList>
            <consortium name="US DOE Joint Genome Institute"/>
            <person name="Copeland A."/>
            <person name="Lucas S."/>
            <person name="Lapidus A."/>
            <person name="Barry K."/>
            <person name="Glavina del Rio T."/>
            <person name="Dalin E."/>
            <person name="Tice H."/>
            <person name="Pitluck S."/>
            <person name="Chertkov O."/>
            <person name="Brettin T."/>
            <person name="Bruce D."/>
            <person name="Han C."/>
            <person name="Detter J.C."/>
            <person name="Schmutz J."/>
            <person name="Larimer F."/>
            <person name="Land M."/>
            <person name="Hauser L."/>
            <person name="Kyrpides N."/>
            <person name="Mikhailova N."/>
            <person name="Sieprawska-Lupa M."/>
            <person name="Whitman W.B."/>
            <person name="Richardson P."/>
        </authorList>
    </citation>
    <scope>NUCLEOTIDE SEQUENCE [LARGE SCALE GENOMIC DNA]</scope>
    <source>
        <strain evidence="9">C5 / ATCC BAA-1333</strain>
    </source>
</reference>
<dbReference type="GO" id="GO:0000287">
    <property type="term" value="F:magnesium ion binding"/>
    <property type="evidence" value="ECO:0007669"/>
    <property type="project" value="InterPro"/>
</dbReference>
<dbReference type="STRING" id="402880.MmarC5_1514"/>
<name>A4G027_METM5</name>
<dbReference type="KEGG" id="mmq:MmarC5_1514"/>
<dbReference type="GeneID" id="4928353"/>
<evidence type="ECO:0000256" key="7">
    <source>
        <dbReference type="NCBIfam" id="TIGR00298"/>
    </source>
</evidence>
<dbReference type="NCBIfam" id="TIGR00298">
    <property type="entry name" value="2-phosphosulfolactate phosphatase"/>
    <property type="match status" value="1"/>
</dbReference>
<evidence type="ECO:0000256" key="5">
    <source>
        <dbReference type="ARBA" id="ARBA00022842"/>
    </source>
</evidence>
<dbReference type="GO" id="GO:0019295">
    <property type="term" value="P:coenzyme M biosynthetic process"/>
    <property type="evidence" value="ECO:0007669"/>
    <property type="project" value="InterPro"/>
</dbReference>
<evidence type="ECO:0000256" key="1">
    <source>
        <dbReference type="ARBA" id="ARBA00001946"/>
    </source>
</evidence>
<organism evidence="8 9">
    <name type="scientific">Methanococcus maripaludis (strain C5 / ATCC BAA-1333)</name>
    <dbReference type="NCBI Taxonomy" id="402880"/>
    <lineage>
        <taxon>Archaea</taxon>
        <taxon>Methanobacteriati</taxon>
        <taxon>Methanobacteriota</taxon>
        <taxon>Methanomada group</taxon>
        <taxon>Methanococci</taxon>
        <taxon>Methanococcales</taxon>
        <taxon>Methanococcaceae</taxon>
        <taxon>Methanococcus</taxon>
    </lineage>
</organism>
<keyword evidence="4 8" id="KW-0378">Hydrolase</keyword>
<dbReference type="AlphaFoldDB" id="A4G027"/>
<dbReference type="Proteomes" id="UP000000253">
    <property type="component" value="Chromosome"/>
</dbReference>
<dbReference type="GO" id="GO:0050545">
    <property type="term" value="F:sulfopyruvate decarboxylase activity"/>
    <property type="evidence" value="ECO:0007669"/>
    <property type="project" value="TreeGrafter"/>
</dbReference>
<evidence type="ECO:0000256" key="4">
    <source>
        <dbReference type="ARBA" id="ARBA00022801"/>
    </source>
</evidence>